<dbReference type="EMBL" id="WTVA01000014">
    <property type="protein sequence ID" value="MZR23062.1"/>
    <property type="molecule type" value="Genomic_DNA"/>
</dbReference>
<evidence type="ECO:0000256" key="8">
    <source>
        <dbReference type="HAMAP-Rule" id="MF_00316"/>
    </source>
</evidence>
<comment type="function">
    <text evidence="8">Transfers a GMP moiety from GTP to Mo-molybdopterin (Mo-MPT) cofactor (Moco or molybdenum cofactor) to form Mo-molybdopterin guanine dinucleotide (Mo-MGD) cofactor.</text>
</comment>
<comment type="similarity">
    <text evidence="8">Belongs to the MobA family.</text>
</comment>
<dbReference type="InterPro" id="IPR025877">
    <property type="entry name" value="MobA-like_NTP_Trfase"/>
</dbReference>
<dbReference type="GO" id="GO:0005525">
    <property type="term" value="F:GTP binding"/>
    <property type="evidence" value="ECO:0007669"/>
    <property type="project" value="UniProtKB-UniRule"/>
</dbReference>
<dbReference type="GO" id="GO:1902758">
    <property type="term" value="P:bis(molybdopterin guanine dinucleotide)molybdenum biosynthetic process"/>
    <property type="evidence" value="ECO:0007669"/>
    <property type="project" value="TreeGrafter"/>
</dbReference>
<dbReference type="GO" id="GO:0061603">
    <property type="term" value="F:molybdenum cofactor guanylyltransferase activity"/>
    <property type="evidence" value="ECO:0007669"/>
    <property type="project" value="UniProtKB-EC"/>
</dbReference>
<evidence type="ECO:0000313" key="11">
    <source>
        <dbReference type="Proteomes" id="UP000445696"/>
    </source>
</evidence>
<feature type="binding site" evidence="8">
    <location>
        <position position="107"/>
    </location>
    <ligand>
        <name>Mg(2+)</name>
        <dbReference type="ChEBI" id="CHEBI:18420"/>
    </ligand>
</feature>
<protein>
    <recommendedName>
        <fullName evidence="8">Molybdenum cofactor guanylyltransferase</fullName>
        <shortName evidence="8">MoCo guanylyltransferase</shortName>
        <ecNumber evidence="8">2.7.7.77</ecNumber>
    </recommendedName>
    <alternativeName>
        <fullName evidence="8">GTP:molybdopterin guanylyltransferase</fullName>
    </alternativeName>
    <alternativeName>
        <fullName evidence="8">Mo-MPT guanylyltransferase</fullName>
    </alternativeName>
    <alternativeName>
        <fullName evidence="8">Molybdopterin guanylyltransferase</fullName>
    </alternativeName>
    <alternativeName>
        <fullName evidence="8">Molybdopterin-guanine dinucleotide synthase</fullName>
        <shortName evidence="8">MGD synthase</shortName>
    </alternativeName>
</protein>
<feature type="binding site" evidence="8">
    <location>
        <position position="72"/>
    </location>
    <ligand>
        <name>GTP</name>
        <dbReference type="ChEBI" id="CHEBI:37565"/>
    </ligand>
</feature>
<gene>
    <name evidence="8 10" type="primary">mobA</name>
    <name evidence="10" type="ORF">GQF03_12060</name>
</gene>
<keyword evidence="7 8" id="KW-0501">Molybdenum cofactor biosynthesis</keyword>
<keyword evidence="6 8" id="KW-0342">GTP-binding</keyword>
<dbReference type="AlphaFoldDB" id="A0A845MHE6"/>
<dbReference type="EC" id="2.7.7.77" evidence="8"/>
<dbReference type="CDD" id="cd02503">
    <property type="entry name" value="MobA"/>
    <property type="match status" value="1"/>
</dbReference>
<comment type="subunit">
    <text evidence="8">Monomer.</text>
</comment>
<evidence type="ECO:0000256" key="6">
    <source>
        <dbReference type="ARBA" id="ARBA00023134"/>
    </source>
</evidence>
<feature type="binding site" evidence="8">
    <location>
        <begin position="13"/>
        <end position="15"/>
    </location>
    <ligand>
        <name>GTP</name>
        <dbReference type="ChEBI" id="CHEBI:37565"/>
    </ligand>
</feature>
<dbReference type="PANTHER" id="PTHR19136:SF81">
    <property type="entry name" value="MOLYBDENUM COFACTOR GUANYLYLTRANSFERASE"/>
    <property type="match status" value="1"/>
</dbReference>
<comment type="catalytic activity">
    <reaction evidence="8">
        <text>Mo-molybdopterin + GTP + H(+) = Mo-molybdopterin guanine dinucleotide + diphosphate</text>
        <dbReference type="Rhea" id="RHEA:34243"/>
        <dbReference type="ChEBI" id="CHEBI:15378"/>
        <dbReference type="ChEBI" id="CHEBI:33019"/>
        <dbReference type="ChEBI" id="CHEBI:37565"/>
        <dbReference type="ChEBI" id="CHEBI:71302"/>
        <dbReference type="ChEBI" id="CHEBI:71310"/>
        <dbReference type="EC" id="2.7.7.77"/>
    </reaction>
</comment>
<dbReference type="InterPro" id="IPR029044">
    <property type="entry name" value="Nucleotide-diphossugar_trans"/>
</dbReference>
<feature type="binding site" evidence="8">
    <location>
        <position position="54"/>
    </location>
    <ligand>
        <name>GTP</name>
        <dbReference type="ChEBI" id="CHEBI:37565"/>
    </ligand>
</feature>
<dbReference type="InterPro" id="IPR013482">
    <property type="entry name" value="Molybde_CF_guanTrfase"/>
</dbReference>
<keyword evidence="5 8" id="KW-0460">Magnesium</keyword>
<keyword evidence="4 8" id="KW-0547">Nucleotide-binding</keyword>
<proteinExistence type="inferred from homology"/>
<dbReference type="PANTHER" id="PTHR19136">
    <property type="entry name" value="MOLYBDENUM COFACTOR GUANYLYLTRANSFERASE"/>
    <property type="match status" value="1"/>
</dbReference>
<comment type="subcellular location">
    <subcellularLocation>
        <location evidence="8">Cytoplasm</location>
    </subcellularLocation>
</comment>
<feature type="binding site" evidence="8">
    <location>
        <position position="107"/>
    </location>
    <ligand>
        <name>GTP</name>
        <dbReference type="ChEBI" id="CHEBI:37565"/>
    </ligand>
</feature>
<accession>A0A845MHE6</accession>
<dbReference type="RefSeq" id="WP_161339541.1">
    <property type="nucleotide sequence ID" value="NZ_JBHSDG010000003.1"/>
</dbReference>
<dbReference type="SUPFAM" id="SSF53448">
    <property type="entry name" value="Nucleotide-diphospho-sugar transferases"/>
    <property type="match status" value="1"/>
</dbReference>
<organism evidence="10 11">
    <name type="scientific">Sneathiella chungangensis</name>
    <dbReference type="NCBI Taxonomy" id="1418234"/>
    <lineage>
        <taxon>Bacteria</taxon>
        <taxon>Pseudomonadati</taxon>
        <taxon>Pseudomonadota</taxon>
        <taxon>Alphaproteobacteria</taxon>
        <taxon>Sneathiellales</taxon>
        <taxon>Sneathiellaceae</taxon>
        <taxon>Sneathiella</taxon>
    </lineage>
</organism>
<comment type="cofactor">
    <cofactor evidence="8">
        <name>Mg(2+)</name>
        <dbReference type="ChEBI" id="CHEBI:18420"/>
    </cofactor>
</comment>
<evidence type="ECO:0000256" key="3">
    <source>
        <dbReference type="ARBA" id="ARBA00022723"/>
    </source>
</evidence>
<evidence type="ECO:0000313" key="10">
    <source>
        <dbReference type="EMBL" id="MZR23062.1"/>
    </source>
</evidence>
<evidence type="ECO:0000256" key="1">
    <source>
        <dbReference type="ARBA" id="ARBA00022490"/>
    </source>
</evidence>
<keyword evidence="1 8" id="KW-0963">Cytoplasm</keyword>
<evidence type="ECO:0000256" key="2">
    <source>
        <dbReference type="ARBA" id="ARBA00022679"/>
    </source>
</evidence>
<keyword evidence="3 8" id="KW-0479">Metal-binding</keyword>
<feature type="binding site" evidence="8">
    <location>
        <position position="26"/>
    </location>
    <ligand>
        <name>GTP</name>
        <dbReference type="ChEBI" id="CHEBI:37565"/>
    </ligand>
</feature>
<sequence length="209" mass="22917">MTKYPEKFPCLLLAGGLSRRMGGGAKFLQELGGQSLLHRIIDTLRPQVGEMVLNMNMRVDDLGPPELPILPDSVGGFAGPLAGILTGLEHFNAKGLTASHMLSVPTDAPFIPPDLVARLTAPLGDNGETIVMARSVGRVHPVVALWPLSLAADLRRALVEEDLRKILVFAERYNRIEVEWHDSDGDPFFNINRPEDLEVARGRLEKGRL</sequence>
<comment type="domain">
    <text evidence="8">The N-terminal domain determines nucleotide recognition and specific binding, while the C-terminal domain determines the specific binding to the target protein.</text>
</comment>
<dbReference type="HAMAP" id="MF_00316">
    <property type="entry name" value="MobA"/>
    <property type="match status" value="1"/>
</dbReference>
<evidence type="ECO:0000256" key="5">
    <source>
        <dbReference type="ARBA" id="ARBA00022842"/>
    </source>
</evidence>
<dbReference type="NCBIfam" id="TIGR02665">
    <property type="entry name" value="molyb_mobA"/>
    <property type="match status" value="1"/>
</dbReference>
<dbReference type="Proteomes" id="UP000445696">
    <property type="component" value="Unassembled WGS sequence"/>
</dbReference>
<keyword evidence="2 8" id="KW-0808">Transferase</keyword>
<dbReference type="GO" id="GO:0005737">
    <property type="term" value="C:cytoplasm"/>
    <property type="evidence" value="ECO:0007669"/>
    <property type="project" value="UniProtKB-SubCell"/>
</dbReference>
<feature type="domain" description="MobA-like NTP transferase" evidence="9">
    <location>
        <begin position="10"/>
        <end position="167"/>
    </location>
</feature>
<dbReference type="Gene3D" id="3.90.550.10">
    <property type="entry name" value="Spore Coat Polysaccharide Biosynthesis Protein SpsA, Chain A"/>
    <property type="match status" value="1"/>
</dbReference>
<keyword evidence="11" id="KW-1185">Reference proteome</keyword>
<reference evidence="10 11" key="1">
    <citation type="journal article" date="2014" name="Int. J. Syst. Evol. Microbiol.">
        <title>Sneathiella chungangensis sp. nov., isolated from a marine sand, and emended description of the genus Sneathiella.</title>
        <authorList>
            <person name="Siamphan C."/>
            <person name="Kim H."/>
            <person name="Lee J.S."/>
            <person name="Kim W."/>
        </authorList>
    </citation>
    <scope>NUCLEOTIDE SEQUENCE [LARGE SCALE GENOMIC DNA]</scope>
    <source>
        <strain evidence="10 11">KCTC 32476</strain>
    </source>
</reference>
<dbReference type="OrthoDB" id="9788394at2"/>
<evidence type="ECO:0000259" key="9">
    <source>
        <dbReference type="Pfam" id="PF12804"/>
    </source>
</evidence>
<keyword evidence="10" id="KW-0548">Nucleotidyltransferase</keyword>
<evidence type="ECO:0000256" key="7">
    <source>
        <dbReference type="ARBA" id="ARBA00023150"/>
    </source>
</evidence>
<dbReference type="GO" id="GO:0046872">
    <property type="term" value="F:metal ion binding"/>
    <property type="evidence" value="ECO:0007669"/>
    <property type="project" value="UniProtKB-KW"/>
</dbReference>
<name>A0A845MHE6_9PROT</name>
<evidence type="ECO:0000256" key="4">
    <source>
        <dbReference type="ARBA" id="ARBA00022741"/>
    </source>
</evidence>
<dbReference type="Pfam" id="PF12804">
    <property type="entry name" value="NTP_transf_3"/>
    <property type="match status" value="1"/>
</dbReference>
<comment type="caution">
    <text evidence="10">The sequence shown here is derived from an EMBL/GenBank/DDBJ whole genome shotgun (WGS) entry which is preliminary data.</text>
</comment>